<proteinExistence type="predicted"/>
<evidence type="ECO:0000313" key="1">
    <source>
        <dbReference type="EMBL" id="KAG7444787.1"/>
    </source>
</evidence>
<dbReference type="AlphaFoldDB" id="A0A9P8ASE5"/>
<dbReference type="EMBL" id="MU250539">
    <property type="protein sequence ID" value="KAG7444787.1"/>
    <property type="molecule type" value="Genomic_DNA"/>
</dbReference>
<keyword evidence="2" id="KW-1185">Reference proteome</keyword>
<dbReference type="RefSeq" id="XP_043038287.1">
    <property type="nucleotide sequence ID" value="XM_043186623.1"/>
</dbReference>
<accession>A0A9P8ASE5</accession>
<reference evidence="1" key="1">
    <citation type="submission" date="2020-11" db="EMBL/GenBank/DDBJ databases">
        <title>Adaptations for nitrogen fixation in a non-lichenized fungal sporocarp promotes dispersal by wood-feeding termites.</title>
        <authorList>
            <consortium name="DOE Joint Genome Institute"/>
            <person name="Koch R.A."/>
            <person name="Yoon G."/>
            <person name="Arayal U."/>
            <person name="Lail K."/>
            <person name="Amirebrahimi M."/>
            <person name="Labutti K."/>
            <person name="Lipzen A."/>
            <person name="Riley R."/>
            <person name="Barry K."/>
            <person name="Henrissat B."/>
            <person name="Grigoriev I.V."/>
            <person name="Herr J.R."/>
            <person name="Aime M.C."/>
        </authorList>
    </citation>
    <scope>NUCLEOTIDE SEQUENCE</scope>
    <source>
        <strain evidence="1">MCA 3950</strain>
    </source>
</reference>
<organism evidence="1 2">
    <name type="scientific">Guyanagaster necrorhizus</name>
    <dbReference type="NCBI Taxonomy" id="856835"/>
    <lineage>
        <taxon>Eukaryota</taxon>
        <taxon>Fungi</taxon>
        <taxon>Dikarya</taxon>
        <taxon>Basidiomycota</taxon>
        <taxon>Agaricomycotina</taxon>
        <taxon>Agaricomycetes</taxon>
        <taxon>Agaricomycetidae</taxon>
        <taxon>Agaricales</taxon>
        <taxon>Marasmiineae</taxon>
        <taxon>Physalacriaceae</taxon>
        <taxon>Guyanagaster</taxon>
    </lineage>
</organism>
<evidence type="ECO:0000313" key="2">
    <source>
        <dbReference type="Proteomes" id="UP000812287"/>
    </source>
</evidence>
<dbReference type="Proteomes" id="UP000812287">
    <property type="component" value="Unassembled WGS sequence"/>
</dbReference>
<protein>
    <submittedName>
        <fullName evidence="1">Uncharacterized protein</fullName>
    </submittedName>
</protein>
<name>A0A9P8ASE5_9AGAR</name>
<gene>
    <name evidence="1" type="ORF">BT62DRAFT_933835</name>
</gene>
<sequence length="87" mass="9763">MTLYALTVASSLYCRVMLFSMSSSSELAWKFTLTGRSTSRWPTASMFHCSLSKWSVVSMVVWGSIFLLQDDTPSSLSRISNRLQNPS</sequence>
<dbReference type="GeneID" id="66108920"/>
<comment type="caution">
    <text evidence="1">The sequence shown here is derived from an EMBL/GenBank/DDBJ whole genome shotgun (WGS) entry which is preliminary data.</text>
</comment>